<evidence type="ECO:0000313" key="3">
    <source>
        <dbReference type="Proteomes" id="UP000298652"/>
    </source>
</evidence>
<reference evidence="2" key="1">
    <citation type="submission" date="2019-03" db="EMBL/GenBank/DDBJ databases">
        <title>WGS assembly of Setaria viridis.</title>
        <authorList>
            <person name="Huang P."/>
            <person name="Jenkins J."/>
            <person name="Grimwood J."/>
            <person name="Barry K."/>
            <person name="Healey A."/>
            <person name="Mamidi S."/>
            <person name="Sreedasyam A."/>
            <person name="Shu S."/>
            <person name="Feldman M."/>
            <person name="Wu J."/>
            <person name="Yu Y."/>
            <person name="Chen C."/>
            <person name="Johnson J."/>
            <person name="Rokhsar D."/>
            <person name="Baxter I."/>
            <person name="Schmutz J."/>
            <person name="Brutnell T."/>
            <person name="Kellogg E."/>
        </authorList>
    </citation>
    <scope>NUCLEOTIDE SEQUENCE [LARGE SCALE GENOMIC DNA]</scope>
</reference>
<dbReference type="AlphaFoldDB" id="A0A4U6VGW8"/>
<accession>A0A4U6VGW8</accession>
<evidence type="ECO:0000256" key="1">
    <source>
        <dbReference type="SAM" id="MobiDB-lite"/>
    </source>
</evidence>
<dbReference type="Gramene" id="TKW23447">
    <property type="protein sequence ID" value="TKW23447"/>
    <property type="gene ID" value="SEVIR_4G292700v2"/>
</dbReference>
<keyword evidence="3" id="KW-1185">Reference proteome</keyword>
<gene>
    <name evidence="2" type="ORF">SEVIR_4G292700v2</name>
</gene>
<dbReference type="Proteomes" id="UP000298652">
    <property type="component" value="Chromosome 4"/>
</dbReference>
<feature type="region of interest" description="Disordered" evidence="1">
    <location>
        <begin position="324"/>
        <end position="347"/>
    </location>
</feature>
<dbReference type="PANTHER" id="PTHR33085">
    <property type="entry name" value="OS12G0113100 PROTEIN-RELATED"/>
    <property type="match status" value="1"/>
</dbReference>
<organism evidence="2 3">
    <name type="scientific">Setaria viridis</name>
    <name type="common">Green bristlegrass</name>
    <name type="synonym">Setaria italica subsp. viridis</name>
    <dbReference type="NCBI Taxonomy" id="4556"/>
    <lineage>
        <taxon>Eukaryota</taxon>
        <taxon>Viridiplantae</taxon>
        <taxon>Streptophyta</taxon>
        <taxon>Embryophyta</taxon>
        <taxon>Tracheophyta</taxon>
        <taxon>Spermatophyta</taxon>
        <taxon>Magnoliopsida</taxon>
        <taxon>Liliopsida</taxon>
        <taxon>Poales</taxon>
        <taxon>Poaceae</taxon>
        <taxon>PACMAD clade</taxon>
        <taxon>Panicoideae</taxon>
        <taxon>Panicodae</taxon>
        <taxon>Paniceae</taxon>
        <taxon>Cenchrinae</taxon>
        <taxon>Setaria</taxon>
    </lineage>
</organism>
<dbReference type="OMA" id="FAGCAHF"/>
<evidence type="ECO:0008006" key="4">
    <source>
        <dbReference type="Google" id="ProtNLM"/>
    </source>
</evidence>
<dbReference type="PANTHER" id="PTHR33085:SF42">
    <property type="entry name" value="DUF1618 DOMAIN-CONTAINING PROTEIN"/>
    <property type="match status" value="1"/>
</dbReference>
<name>A0A4U6VGW8_SETVI</name>
<proteinExistence type="predicted"/>
<dbReference type="Pfam" id="PF07893">
    <property type="entry name" value="DUF1668"/>
    <property type="match status" value="1"/>
</dbReference>
<dbReference type="InterPro" id="IPR012871">
    <property type="entry name" value="DUF1668_ORYSA"/>
</dbReference>
<protein>
    <recommendedName>
        <fullName evidence="4">DUF1618 domain-containing protein</fullName>
    </recommendedName>
</protein>
<sequence length="401" mass="44285">MQSLKRWRGDGDSFYAAKRLEERRLYLIFDDWPWGYSICEIDLRVSTSQKAASSQNGAAASGNGAAASSEGADRHLPQPIICLEAPRGYPLFFAAVGTRIVATHPRDPWDDGSVPGDFMPIVDVRSRGVTFGPGQMDHDIPIYLPVHNGLLALDNCTFSMLSFEPLWPPRLEIRRSSNDGWSWRKLPEPPFSRLDVTAYIVSPDETMIMVSTNEGTFTLDIGKIDTEELVWMPSCNQWTLPFTGRGYFVSCLGTNVGLSKDPATLGHLVGAADGGKLKLCKEKLFSQDPAETHVGATLIHMQDGNGDGNEFCLVQCVSVEHGNDDQELKEGGEEVPIEHGDDDQELKEGGSRHLYRLTTFSVSYDNNGDLTTGGTCKVQCYKVPKQTTERFLDGDPVAFWL</sequence>
<evidence type="ECO:0000313" key="2">
    <source>
        <dbReference type="EMBL" id="TKW23447.1"/>
    </source>
</evidence>
<dbReference type="EMBL" id="CM016555">
    <property type="protein sequence ID" value="TKW23447.1"/>
    <property type="molecule type" value="Genomic_DNA"/>
</dbReference>
<feature type="compositionally biased region" description="Basic and acidic residues" evidence="1">
    <location>
        <begin position="324"/>
        <end position="339"/>
    </location>
</feature>